<dbReference type="InterPro" id="IPR014869">
    <property type="entry name" value="GT-D"/>
</dbReference>
<evidence type="ECO:0000313" key="2">
    <source>
        <dbReference type="EMBL" id="XDV02336.1"/>
    </source>
</evidence>
<dbReference type="Pfam" id="PF08759">
    <property type="entry name" value="GT-D"/>
    <property type="match status" value="1"/>
</dbReference>
<feature type="domain" description="Glycosyltransferase GT-D fold" evidence="1">
    <location>
        <begin position="64"/>
        <end position="253"/>
    </location>
</feature>
<name>A0AB39WLF6_9FLAO</name>
<organism evidence="2">
    <name type="scientific">Flavobacterium sp. WC2429</name>
    <dbReference type="NCBI Taxonomy" id="3234140"/>
    <lineage>
        <taxon>Bacteria</taxon>
        <taxon>Pseudomonadati</taxon>
        <taxon>Bacteroidota</taxon>
        <taxon>Flavobacteriia</taxon>
        <taxon>Flavobacteriales</taxon>
        <taxon>Flavobacteriaceae</taxon>
        <taxon>Flavobacterium</taxon>
    </lineage>
</organism>
<dbReference type="EMBL" id="CP165627">
    <property type="protein sequence ID" value="XDV02336.1"/>
    <property type="molecule type" value="Genomic_DNA"/>
</dbReference>
<sequence length="291" mass="33567">MELIKSKIKAILNFCGIYKSKEIWPKISEKEKQFLIQNVQIKSSVETIRDIQNSISNKKIGAYMRFGDGDIFLMLGKDDILHQSHKKMAKEMRQAIKYRASNIHKAFPLNSKLFGYEEGMTANMHLIADVDALKYLAVTQSFIDFKYIYTPVALHYLATFNQEACIEFLRFLKNTNPIFVGNKNLKPEVLRKLFSEKHIKTPETNSYNEIDRIERELLAVLDKNKNVYQVVVIAMGCPGRILQKRILKKGFNVYLFDFGSLLDAFNDNNTRLWIDLAGGANNLKSILNKLD</sequence>
<dbReference type="RefSeq" id="WP_369765624.1">
    <property type="nucleotide sequence ID" value="NZ_CP165627.1"/>
</dbReference>
<accession>A0AB39WLF6</accession>
<proteinExistence type="predicted"/>
<dbReference type="AlphaFoldDB" id="A0AB39WLF6"/>
<evidence type="ECO:0000259" key="1">
    <source>
        <dbReference type="Pfam" id="PF08759"/>
    </source>
</evidence>
<gene>
    <name evidence="2" type="ORF">AB3G32_01445</name>
</gene>
<reference evidence="2" key="1">
    <citation type="submission" date="2024-07" db="EMBL/GenBank/DDBJ databases">
        <authorList>
            <person name="Biller S.J."/>
        </authorList>
    </citation>
    <scope>NUCLEOTIDE SEQUENCE</scope>
    <source>
        <strain evidence="2">WC2429</strain>
    </source>
</reference>
<protein>
    <submittedName>
        <fullName evidence="2">GT-D fold domain-containing glycosyltransferase</fullName>
    </submittedName>
</protein>